<dbReference type="Proteomes" id="UP000631421">
    <property type="component" value="Unassembled WGS sequence"/>
</dbReference>
<dbReference type="SMART" id="SM00028">
    <property type="entry name" value="TPR"/>
    <property type="match status" value="2"/>
</dbReference>
<reference evidence="4" key="2">
    <citation type="submission" date="2020-08" db="EMBL/GenBank/DDBJ databases">
        <authorList>
            <person name="Chen M."/>
            <person name="Teng W."/>
            <person name="Zhao L."/>
            <person name="Hu C."/>
            <person name="Zhou Y."/>
            <person name="Han B."/>
            <person name="Song L."/>
            <person name="Shu W."/>
        </authorList>
    </citation>
    <scope>NUCLEOTIDE SEQUENCE</scope>
    <source>
        <strain evidence="4">FACHB-1277</strain>
    </source>
</reference>
<dbReference type="InterPro" id="IPR019734">
    <property type="entry name" value="TPR_rpt"/>
</dbReference>
<evidence type="ECO:0000256" key="1">
    <source>
        <dbReference type="PROSITE-ProRule" id="PRU00339"/>
    </source>
</evidence>
<evidence type="ECO:0000259" key="3">
    <source>
        <dbReference type="PROSITE" id="PS50076"/>
    </source>
</evidence>
<dbReference type="SUPFAM" id="SSF48452">
    <property type="entry name" value="TPR-like"/>
    <property type="match status" value="1"/>
</dbReference>
<dbReference type="Pfam" id="PF00226">
    <property type="entry name" value="DnaJ"/>
    <property type="match status" value="1"/>
</dbReference>
<evidence type="ECO:0000313" key="4">
    <source>
        <dbReference type="EMBL" id="MBD2151238.1"/>
    </source>
</evidence>
<dbReference type="EMBL" id="JACJPY010000046">
    <property type="protein sequence ID" value="MBD2151238.1"/>
    <property type="molecule type" value="Genomic_DNA"/>
</dbReference>
<dbReference type="InterPro" id="IPR036869">
    <property type="entry name" value="J_dom_sf"/>
</dbReference>
<reference evidence="4" key="1">
    <citation type="journal article" date="2015" name="ISME J.">
        <title>Draft Genome Sequence of Streptomyces incarnatus NRRL8089, which Produces the Nucleoside Antibiotic Sinefungin.</title>
        <authorList>
            <person name="Oshima K."/>
            <person name="Hattori M."/>
            <person name="Shimizu H."/>
            <person name="Fukuda K."/>
            <person name="Nemoto M."/>
            <person name="Inagaki K."/>
            <person name="Tamura T."/>
        </authorList>
    </citation>
    <scope>NUCLEOTIDE SEQUENCE</scope>
    <source>
        <strain evidence="4">FACHB-1277</strain>
    </source>
</reference>
<keyword evidence="1" id="KW-0802">TPR repeat</keyword>
<keyword evidence="5" id="KW-1185">Reference proteome</keyword>
<protein>
    <submittedName>
        <fullName evidence="4">DnaJ domain-containing protein</fullName>
    </submittedName>
</protein>
<sequence length="366" mass="41229">MDQSPRAARSQFIRINRGISQFNNDYYAALGLPIISSPIYIRHVYVSIARILHPDIYGFTLEQKAIATEYLAKLVNPAYNILMKDEERKAYQGIFQLLAKRLMQKSRNIPIYSSIACELMQSPSDGFYERAVSAIAKVQFQSLDLVLEYTAQISELNLVYILYKEGYRYDDLYMPPVLSPQPTAFSPVGSFLGTDSGRVYPPLSSGVSQPLPNQPLPNQPRSHPPSAPIPPRMTNQSDSTVIQTANKANRSIADRLSIIEVCMSQGNWKVALKELREVLQIEPNNSQAHAMLGVVYKNINQPQMAKISLMRSLQINPHQPLALKHIQDLQRPATSEKSPEPQPIISAPQKRNWLSNLLGWTNNESK</sequence>
<accession>A0A926UUR6</accession>
<feature type="region of interest" description="Disordered" evidence="2">
    <location>
        <begin position="202"/>
        <end position="237"/>
    </location>
</feature>
<evidence type="ECO:0000256" key="2">
    <source>
        <dbReference type="SAM" id="MobiDB-lite"/>
    </source>
</evidence>
<dbReference type="PROSITE" id="PS50005">
    <property type="entry name" value="TPR"/>
    <property type="match status" value="1"/>
</dbReference>
<dbReference type="AlphaFoldDB" id="A0A926UUR6"/>
<dbReference type="SUPFAM" id="SSF46565">
    <property type="entry name" value="Chaperone J-domain"/>
    <property type="match status" value="1"/>
</dbReference>
<name>A0A926UUR6_9CYAN</name>
<dbReference type="CDD" id="cd06257">
    <property type="entry name" value="DnaJ"/>
    <property type="match status" value="1"/>
</dbReference>
<comment type="caution">
    <text evidence="4">The sequence shown here is derived from an EMBL/GenBank/DDBJ whole genome shotgun (WGS) entry which is preliminary data.</text>
</comment>
<dbReference type="RefSeq" id="WP_190351655.1">
    <property type="nucleotide sequence ID" value="NZ_JACJPY010000046.1"/>
</dbReference>
<feature type="compositionally biased region" description="Pro residues" evidence="2">
    <location>
        <begin position="212"/>
        <end position="231"/>
    </location>
</feature>
<feature type="repeat" description="TPR" evidence="1">
    <location>
        <begin position="286"/>
        <end position="319"/>
    </location>
</feature>
<feature type="region of interest" description="Disordered" evidence="2">
    <location>
        <begin position="330"/>
        <end position="350"/>
    </location>
</feature>
<gene>
    <name evidence="4" type="ORF">H6F44_14065</name>
</gene>
<dbReference type="PROSITE" id="PS50076">
    <property type="entry name" value="DNAJ_2"/>
    <property type="match status" value="1"/>
</dbReference>
<organism evidence="4 5">
    <name type="scientific">Pseudanabaena cinerea FACHB-1277</name>
    <dbReference type="NCBI Taxonomy" id="2949581"/>
    <lineage>
        <taxon>Bacteria</taxon>
        <taxon>Bacillati</taxon>
        <taxon>Cyanobacteriota</taxon>
        <taxon>Cyanophyceae</taxon>
        <taxon>Pseudanabaenales</taxon>
        <taxon>Pseudanabaenaceae</taxon>
        <taxon>Pseudanabaena</taxon>
        <taxon>Pseudanabaena cinerea</taxon>
    </lineage>
</organism>
<dbReference type="Gene3D" id="1.10.287.110">
    <property type="entry name" value="DnaJ domain"/>
    <property type="match status" value="1"/>
</dbReference>
<dbReference type="Gene3D" id="1.25.40.10">
    <property type="entry name" value="Tetratricopeptide repeat domain"/>
    <property type="match status" value="1"/>
</dbReference>
<dbReference type="InterPro" id="IPR011990">
    <property type="entry name" value="TPR-like_helical_dom_sf"/>
</dbReference>
<proteinExistence type="predicted"/>
<dbReference type="InterPro" id="IPR001623">
    <property type="entry name" value="DnaJ_domain"/>
</dbReference>
<evidence type="ECO:0000313" key="5">
    <source>
        <dbReference type="Proteomes" id="UP000631421"/>
    </source>
</evidence>
<feature type="domain" description="J" evidence="3">
    <location>
        <begin position="25"/>
        <end position="95"/>
    </location>
</feature>